<keyword evidence="1" id="KW-0862">Zinc</keyword>
<reference evidence="4 5" key="1">
    <citation type="submission" date="2024-08" db="EMBL/GenBank/DDBJ databases">
        <authorList>
            <person name="Will J Nash"/>
            <person name="Angela Man"/>
            <person name="Seanna McTaggart"/>
            <person name="Kendall Baker"/>
            <person name="Tom Barker"/>
            <person name="Leah Catchpole"/>
            <person name="Alex Durrant"/>
            <person name="Karim Gharbi"/>
            <person name="Naomi Irish"/>
            <person name="Gemy Kaithakottil"/>
            <person name="Debby Ku"/>
            <person name="Aaliyah Providence"/>
            <person name="Felix Shaw"/>
            <person name="David Swarbreck"/>
            <person name="Chris Watkins"/>
            <person name="Ann M. McCartney"/>
            <person name="Giulio Formenti"/>
            <person name="Alice Mouton"/>
            <person name="Noel Vella"/>
            <person name="Bjorn M von Reumont"/>
            <person name="Adriana Vella"/>
            <person name="Wilfried Haerty"/>
        </authorList>
    </citation>
    <scope>NUCLEOTIDE SEQUENCE [LARGE SCALE GENOMIC DNA]</scope>
</reference>
<evidence type="ECO:0000313" key="5">
    <source>
        <dbReference type="Proteomes" id="UP001642520"/>
    </source>
</evidence>
<comment type="caution">
    <text evidence="4">The sequence shown here is derived from an EMBL/GenBank/DDBJ whole genome shotgun (WGS) entry which is preliminary data.</text>
</comment>
<feature type="compositionally biased region" description="Basic and acidic residues" evidence="2">
    <location>
        <begin position="430"/>
        <end position="441"/>
    </location>
</feature>
<organism evidence="4 5">
    <name type="scientific">Xylocopa violacea</name>
    <name type="common">Violet carpenter bee</name>
    <name type="synonym">Apis violacea</name>
    <dbReference type="NCBI Taxonomy" id="135666"/>
    <lineage>
        <taxon>Eukaryota</taxon>
        <taxon>Metazoa</taxon>
        <taxon>Ecdysozoa</taxon>
        <taxon>Arthropoda</taxon>
        <taxon>Hexapoda</taxon>
        <taxon>Insecta</taxon>
        <taxon>Pterygota</taxon>
        <taxon>Neoptera</taxon>
        <taxon>Endopterygota</taxon>
        <taxon>Hymenoptera</taxon>
        <taxon>Apocrita</taxon>
        <taxon>Aculeata</taxon>
        <taxon>Apoidea</taxon>
        <taxon>Anthophila</taxon>
        <taxon>Apidae</taxon>
        <taxon>Xylocopa</taxon>
        <taxon>Xylocopa</taxon>
    </lineage>
</organism>
<proteinExistence type="predicted"/>
<feature type="compositionally biased region" description="Polar residues" evidence="2">
    <location>
        <begin position="88"/>
        <end position="98"/>
    </location>
</feature>
<feature type="domain" description="CCHC-type" evidence="3">
    <location>
        <begin position="357"/>
        <end position="371"/>
    </location>
</feature>
<dbReference type="PROSITE" id="PS50158">
    <property type="entry name" value="ZF_CCHC"/>
    <property type="match status" value="1"/>
</dbReference>
<dbReference type="Pfam" id="PF03732">
    <property type="entry name" value="Retrotrans_gag"/>
    <property type="match status" value="1"/>
</dbReference>
<accession>A0ABP1MVI0</accession>
<evidence type="ECO:0000256" key="2">
    <source>
        <dbReference type="SAM" id="MobiDB-lite"/>
    </source>
</evidence>
<dbReference type="InterPro" id="IPR001878">
    <property type="entry name" value="Znf_CCHC"/>
</dbReference>
<keyword evidence="5" id="KW-1185">Reference proteome</keyword>
<dbReference type="SMART" id="SM00343">
    <property type="entry name" value="ZnF_C2HC"/>
    <property type="match status" value="1"/>
</dbReference>
<protein>
    <recommendedName>
        <fullName evidence="3">CCHC-type domain-containing protein</fullName>
    </recommendedName>
</protein>
<evidence type="ECO:0000256" key="1">
    <source>
        <dbReference type="PROSITE-ProRule" id="PRU00047"/>
    </source>
</evidence>
<evidence type="ECO:0000259" key="3">
    <source>
        <dbReference type="PROSITE" id="PS50158"/>
    </source>
</evidence>
<dbReference type="InterPro" id="IPR005162">
    <property type="entry name" value="Retrotrans_gag_dom"/>
</dbReference>
<feature type="region of interest" description="Disordered" evidence="2">
    <location>
        <begin position="73"/>
        <end position="106"/>
    </location>
</feature>
<dbReference type="Pfam" id="PF00098">
    <property type="entry name" value="zf-CCHC"/>
    <property type="match status" value="1"/>
</dbReference>
<dbReference type="Gene3D" id="4.10.60.10">
    <property type="entry name" value="Zinc finger, CCHC-type"/>
    <property type="match status" value="1"/>
</dbReference>
<keyword evidence="1" id="KW-0863">Zinc-finger</keyword>
<sequence length="441" mass="50822">MSKSQSTSTEAQIKELMETVKKQNEAMAKQQDFYNKKINTLEASLQMAHQENKKRAKEIEMLGRNLAGMNMGEDDDFTSFMTEGDDSQPPTRRPSNSALVPDPAMSVPLEQPNLRAKDAIRYIPVLNGDDDVGVEDFIKEVRSLRSMCTERTLLLKAIKVEKITGKAAQSIRNINIDSYASLYDALRSNVAVQASSDEFSEQLRDLKQGATESVQNFNIRFRRILNKLTYAITNEYPQPITRRVMMEATMKRVTRIYMNGLKREIGHMIFSSKPGTLIEAEKEASDIERYLREERHETVRRPHSVMTKPGNYARRYTTPPEQRRLVINAQPSASQEIRNRPSTINENTPFEIRRQIKCFKCGKIGHTSSQCVNFQVRAPQERAPPKIFNVETEESCESIQQVNNYQPSECEEQEEQNSSYLSTQEQESTYYEKDQYYEMDE</sequence>
<feature type="region of interest" description="Disordered" evidence="2">
    <location>
        <begin position="404"/>
        <end position="441"/>
    </location>
</feature>
<name>A0ABP1MVI0_XYLVO</name>
<keyword evidence="1" id="KW-0479">Metal-binding</keyword>
<feature type="compositionally biased region" description="Polar residues" evidence="2">
    <location>
        <begin position="420"/>
        <end position="429"/>
    </location>
</feature>
<dbReference type="InterPro" id="IPR036875">
    <property type="entry name" value="Znf_CCHC_sf"/>
</dbReference>
<dbReference type="EMBL" id="CAXAJV020000125">
    <property type="protein sequence ID" value="CAL7932749.1"/>
    <property type="molecule type" value="Genomic_DNA"/>
</dbReference>
<dbReference type="Proteomes" id="UP001642520">
    <property type="component" value="Unassembled WGS sequence"/>
</dbReference>
<gene>
    <name evidence="4" type="ORF">XYLVIOL_LOCUS13</name>
</gene>
<evidence type="ECO:0000313" key="4">
    <source>
        <dbReference type="EMBL" id="CAL7932749.1"/>
    </source>
</evidence>
<dbReference type="SUPFAM" id="SSF57756">
    <property type="entry name" value="Retrovirus zinc finger-like domains"/>
    <property type="match status" value="1"/>
</dbReference>